<name>A0A6A4GWA4_9AGAR</name>
<sequence length="171" mass="19748">MLEKLAKDAPLEIFFEHIRSSSTRSYVEEATQYLNEQILRGIWRTARFNIEGLPPLPDDLSETSICPLALLRLVLPWLSAALRMRCCKACVPILFSTLKEMLDSFNLDIRLRNTIGSFLYINGTTLRRGAALYHQSSVVMKYQGEFDALESKDEQDAFLERMKDIRANVWR</sequence>
<dbReference type="AlphaFoldDB" id="A0A6A4GWA4"/>
<keyword evidence="2" id="KW-1185">Reference proteome</keyword>
<evidence type="ECO:0000313" key="2">
    <source>
        <dbReference type="Proteomes" id="UP000799118"/>
    </source>
</evidence>
<dbReference type="OrthoDB" id="2322499at2759"/>
<gene>
    <name evidence="1" type="ORF">BT96DRAFT_1003337</name>
</gene>
<organism evidence="1 2">
    <name type="scientific">Gymnopus androsaceus JB14</name>
    <dbReference type="NCBI Taxonomy" id="1447944"/>
    <lineage>
        <taxon>Eukaryota</taxon>
        <taxon>Fungi</taxon>
        <taxon>Dikarya</taxon>
        <taxon>Basidiomycota</taxon>
        <taxon>Agaricomycotina</taxon>
        <taxon>Agaricomycetes</taxon>
        <taxon>Agaricomycetidae</taxon>
        <taxon>Agaricales</taxon>
        <taxon>Marasmiineae</taxon>
        <taxon>Omphalotaceae</taxon>
        <taxon>Gymnopus</taxon>
    </lineage>
</organism>
<reference evidence="1" key="1">
    <citation type="journal article" date="2019" name="Environ. Microbiol.">
        <title>Fungal ecological strategies reflected in gene transcription - a case study of two litter decomposers.</title>
        <authorList>
            <person name="Barbi F."/>
            <person name="Kohler A."/>
            <person name="Barry K."/>
            <person name="Baskaran P."/>
            <person name="Daum C."/>
            <person name="Fauchery L."/>
            <person name="Ihrmark K."/>
            <person name="Kuo A."/>
            <person name="LaButti K."/>
            <person name="Lipzen A."/>
            <person name="Morin E."/>
            <person name="Grigoriev I.V."/>
            <person name="Henrissat B."/>
            <person name="Lindahl B."/>
            <person name="Martin F."/>
        </authorList>
    </citation>
    <scope>NUCLEOTIDE SEQUENCE</scope>
    <source>
        <strain evidence="1">JB14</strain>
    </source>
</reference>
<dbReference type="EMBL" id="ML769701">
    <property type="protein sequence ID" value="KAE9389347.1"/>
    <property type="molecule type" value="Genomic_DNA"/>
</dbReference>
<proteinExistence type="predicted"/>
<accession>A0A6A4GWA4</accession>
<dbReference type="Proteomes" id="UP000799118">
    <property type="component" value="Unassembled WGS sequence"/>
</dbReference>
<evidence type="ECO:0000313" key="1">
    <source>
        <dbReference type="EMBL" id="KAE9389347.1"/>
    </source>
</evidence>
<protein>
    <submittedName>
        <fullName evidence="1">Uncharacterized protein</fullName>
    </submittedName>
</protein>